<dbReference type="RefSeq" id="WP_165898995.1">
    <property type="nucleotide sequence ID" value="NZ_SLUI01000027.1"/>
</dbReference>
<gene>
    <name evidence="1" type="ORF">EV210_12716</name>
</gene>
<sequence length="47" mass="5409">MKAEDWLATVNAVLEALPDSFEKEHANRLQTILDMLGLILLIQRMTR</sequence>
<name>A0A4R1PQ19_9FIRM</name>
<organism evidence="1 2">
    <name type="scientific">Anaerospora hongkongensis</name>
    <dbReference type="NCBI Taxonomy" id="244830"/>
    <lineage>
        <taxon>Bacteria</taxon>
        <taxon>Bacillati</taxon>
        <taxon>Bacillota</taxon>
        <taxon>Negativicutes</taxon>
        <taxon>Selenomonadales</taxon>
        <taxon>Sporomusaceae</taxon>
        <taxon>Anaerospora</taxon>
    </lineage>
</organism>
<accession>A0A4R1PQ19</accession>
<protein>
    <submittedName>
        <fullName evidence="1">Uncharacterized protein</fullName>
    </submittedName>
</protein>
<dbReference type="Proteomes" id="UP000295063">
    <property type="component" value="Unassembled WGS sequence"/>
</dbReference>
<dbReference type="AlphaFoldDB" id="A0A4R1PQ19"/>
<comment type="caution">
    <text evidence="1">The sequence shown here is derived from an EMBL/GenBank/DDBJ whole genome shotgun (WGS) entry which is preliminary data.</text>
</comment>
<proteinExistence type="predicted"/>
<evidence type="ECO:0000313" key="2">
    <source>
        <dbReference type="Proteomes" id="UP000295063"/>
    </source>
</evidence>
<keyword evidence="2" id="KW-1185">Reference proteome</keyword>
<reference evidence="1 2" key="1">
    <citation type="submission" date="2019-03" db="EMBL/GenBank/DDBJ databases">
        <title>Genomic Encyclopedia of Type Strains, Phase IV (KMG-IV): sequencing the most valuable type-strain genomes for metagenomic binning, comparative biology and taxonomic classification.</title>
        <authorList>
            <person name="Goeker M."/>
        </authorList>
    </citation>
    <scope>NUCLEOTIDE SEQUENCE [LARGE SCALE GENOMIC DNA]</scope>
    <source>
        <strain evidence="1 2">DSM 15969</strain>
    </source>
</reference>
<dbReference type="EMBL" id="SLUI01000027">
    <property type="protein sequence ID" value="TCL31764.1"/>
    <property type="molecule type" value="Genomic_DNA"/>
</dbReference>
<evidence type="ECO:0000313" key="1">
    <source>
        <dbReference type="EMBL" id="TCL31764.1"/>
    </source>
</evidence>